<keyword evidence="6" id="KW-1185">Reference proteome</keyword>
<dbReference type="Proteomes" id="UP000184164">
    <property type="component" value="Unassembled WGS sequence"/>
</dbReference>
<dbReference type="InterPro" id="IPR036388">
    <property type="entry name" value="WH-like_DNA-bd_sf"/>
</dbReference>
<sequence>MKEYIFNHPKHRFTTREEDIATLNHFKQLLSVISNLSDIDAYVLNYKENTFEYITPGSRLLKCTPVKVPNALGFDYYKEIVHPKDFEFLIKINRTGFDFFYNLPITRRKNGYITYNFRIKNKNGKYQIVNHKLTPLQLTNEGAIVYSLCVLSEPTSDSPGNAYVKMNDTLKVYEFLPDKMKFVEVVTQKLSQRLYELLKFASQGKKAKEIAELMRISVNTVKFHKKTIFEKTGTKNIAEAIQWMNNQKLMMPSNDL</sequence>
<dbReference type="PANTHER" id="PTHR44688:SF16">
    <property type="entry name" value="DNA-BINDING TRANSCRIPTIONAL ACTIVATOR DEVR_DOSR"/>
    <property type="match status" value="1"/>
</dbReference>
<evidence type="ECO:0000259" key="4">
    <source>
        <dbReference type="PROSITE" id="PS50043"/>
    </source>
</evidence>
<dbReference type="InterPro" id="IPR000792">
    <property type="entry name" value="Tscrpt_reg_LuxR_C"/>
</dbReference>
<dbReference type="AlphaFoldDB" id="A0A1M5BVC5"/>
<organism evidence="5 6">
    <name type="scientific">Mariniphaga anaerophila</name>
    <dbReference type="NCBI Taxonomy" id="1484053"/>
    <lineage>
        <taxon>Bacteria</taxon>
        <taxon>Pseudomonadati</taxon>
        <taxon>Bacteroidota</taxon>
        <taxon>Bacteroidia</taxon>
        <taxon>Marinilabiliales</taxon>
        <taxon>Prolixibacteraceae</taxon>
        <taxon>Mariniphaga</taxon>
    </lineage>
</organism>
<keyword evidence="1" id="KW-0805">Transcription regulation</keyword>
<proteinExistence type="predicted"/>
<gene>
    <name evidence="5" type="ORF">SAMN05444274_105325</name>
</gene>
<dbReference type="RefSeq" id="WP_073002218.1">
    <property type="nucleotide sequence ID" value="NZ_FQUM01000005.1"/>
</dbReference>
<evidence type="ECO:0000313" key="6">
    <source>
        <dbReference type="Proteomes" id="UP000184164"/>
    </source>
</evidence>
<dbReference type="STRING" id="1484053.SAMN05444274_105325"/>
<accession>A0A1M5BVC5</accession>
<dbReference type="SMART" id="SM00421">
    <property type="entry name" value="HTH_LUXR"/>
    <property type="match status" value="1"/>
</dbReference>
<feature type="domain" description="HTH luxR-type" evidence="4">
    <location>
        <begin position="183"/>
        <end position="248"/>
    </location>
</feature>
<dbReference type="PROSITE" id="PS50043">
    <property type="entry name" value="HTH_LUXR_2"/>
    <property type="match status" value="1"/>
</dbReference>
<dbReference type="PRINTS" id="PR00038">
    <property type="entry name" value="HTHLUXR"/>
</dbReference>
<dbReference type="OrthoDB" id="1727128at2"/>
<dbReference type="SUPFAM" id="SSF46894">
    <property type="entry name" value="C-terminal effector domain of the bipartite response regulators"/>
    <property type="match status" value="1"/>
</dbReference>
<evidence type="ECO:0000256" key="2">
    <source>
        <dbReference type="ARBA" id="ARBA00023125"/>
    </source>
</evidence>
<dbReference type="Pfam" id="PF00196">
    <property type="entry name" value="GerE"/>
    <property type="match status" value="1"/>
</dbReference>
<evidence type="ECO:0000256" key="1">
    <source>
        <dbReference type="ARBA" id="ARBA00023015"/>
    </source>
</evidence>
<reference evidence="5 6" key="1">
    <citation type="submission" date="2016-11" db="EMBL/GenBank/DDBJ databases">
        <authorList>
            <person name="Jaros S."/>
            <person name="Januszkiewicz K."/>
            <person name="Wedrychowicz H."/>
        </authorList>
    </citation>
    <scope>NUCLEOTIDE SEQUENCE [LARGE SCALE GENOMIC DNA]</scope>
    <source>
        <strain evidence="5 6">DSM 26910</strain>
    </source>
</reference>
<dbReference type="GO" id="GO:0003677">
    <property type="term" value="F:DNA binding"/>
    <property type="evidence" value="ECO:0007669"/>
    <property type="project" value="UniProtKB-KW"/>
</dbReference>
<dbReference type="GO" id="GO:0006355">
    <property type="term" value="P:regulation of DNA-templated transcription"/>
    <property type="evidence" value="ECO:0007669"/>
    <property type="project" value="InterPro"/>
</dbReference>
<dbReference type="CDD" id="cd06170">
    <property type="entry name" value="LuxR_C_like"/>
    <property type="match status" value="1"/>
</dbReference>
<keyword evidence="3" id="KW-0804">Transcription</keyword>
<dbReference type="Gene3D" id="1.10.10.10">
    <property type="entry name" value="Winged helix-like DNA-binding domain superfamily/Winged helix DNA-binding domain"/>
    <property type="match status" value="1"/>
</dbReference>
<dbReference type="PANTHER" id="PTHR44688">
    <property type="entry name" value="DNA-BINDING TRANSCRIPTIONAL ACTIVATOR DEVR_DOSR"/>
    <property type="match status" value="1"/>
</dbReference>
<keyword evidence="2" id="KW-0238">DNA-binding</keyword>
<name>A0A1M5BVC5_9BACT</name>
<evidence type="ECO:0000313" key="5">
    <source>
        <dbReference type="EMBL" id="SHF46513.1"/>
    </source>
</evidence>
<dbReference type="InterPro" id="IPR016032">
    <property type="entry name" value="Sig_transdc_resp-reg_C-effctor"/>
</dbReference>
<protein>
    <submittedName>
        <fullName evidence="5">Regulatory protein, luxR family</fullName>
    </submittedName>
</protein>
<dbReference type="Gene3D" id="3.30.450.20">
    <property type="entry name" value="PAS domain"/>
    <property type="match status" value="1"/>
</dbReference>
<dbReference type="EMBL" id="FQUM01000005">
    <property type="protein sequence ID" value="SHF46513.1"/>
    <property type="molecule type" value="Genomic_DNA"/>
</dbReference>
<evidence type="ECO:0000256" key="3">
    <source>
        <dbReference type="ARBA" id="ARBA00023163"/>
    </source>
</evidence>